<dbReference type="AlphaFoldDB" id="A0A7J3SLF9"/>
<gene>
    <name evidence="2" type="ORF">ENW83_04230</name>
</gene>
<keyword evidence="1" id="KW-0472">Membrane</keyword>
<evidence type="ECO:0000313" key="2">
    <source>
        <dbReference type="EMBL" id="HGZ60396.1"/>
    </source>
</evidence>
<name>A0A7J3SLF9_9CREN</name>
<comment type="caution">
    <text evidence="2">The sequence shown here is derived from an EMBL/GenBank/DDBJ whole genome shotgun (WGS) entry which is preliminary data.</text>
</comment>
<reference evidence="2" key="1">
    <citation type="journal article" date="2020" name="mSystems">
        <title>Genome- and Community-Level Interaction Insights into Carbon Utilization and Element Cycling Functions of Hydrothermarchaeota in Hydrothermal Sediment.</title>
        <authorList>
            <person name="Zhou Z."/>
            <person name="Liu Y."/>
            <person name="Xu W."/>
            <person name="Pan J."/>
            <person name="Luo Z.H."/>
            <person name="Li M."/>
        </authorList>
    </citation>
    <scope>NUCLEOTIDE SEQUENCE [LARGE SCALE GENOMIC DNA]</scope>
    <source>
        <strain evidence="2">SpSt-885</strain>
    </source>
</reference>
<feature type="transmembrane region" description="Helical" evidence="1">
    <location>
        <begin position="262"/>
        <end position="285"/>
    </location>
</feature>
<evidence type="ECO:0000256" key="1">
    <source>
        <dbReference type="SAM" id="Phobius"/>
    </source>
</evidence>
<feature type="transmembrane region" description="Helical" evidence="1">
    <location>
        <begin position="352"/>
        <end position="371"/>
    </location>
</feature>
<keyword evidence="1" id="KW-1133">Transmembrane helix</keyword>
<organism evidence="2">
    <name type="scientific">Fervidicoccus fontis</name>
    <dbReference type="NCBI Taxonomy" id="683846"/>
    <lineage>
        <taxon>Archaea</taxon>
        <taxon>Thermoproteota</taxon>
        <taxon>Thermoprotei</taxon>
        <taxon>Fervidicoccales</taxon>
        <taxon>Fervidicoccaceae</taxon>
        <taxon>Fervidicoccus</taxon>
    </lineage>
</organism>
<accession>A0A7J3SLF9</accession>
<feature type="transmembrane region" description="Helical" evidence="1">
    <location>
        <begin position="306"/>
        <end position="332"/>
    </location>
</feature>
<protein>
    <recommendedName>
        <fullName evidence="3">FtsX-like permease family protein</fullName>
    </recommendedName>
</protein>
<sequence length="382" mass="41836">MIKLFAKALGMRYWIVEISVLAVLITVSAILISSGGVAFEAPMRIPQVDSTTYVIYNPSSSLVFTGVIPSELLAYLENSSSTLVMSPEVASLAIFYGKSIMVRGVEAESFLKITKPKMIVGVFEVGESKAVVGEDLARSFHIRLGETIVLYSFFTNRSLALYVTGIVENDVISSEVIVGLDDARYLRGLNEDQFSYIRVLPHGENDLKLLSSLSSTVEASSGKVNIPAWLLSLIKNSQISSSISGYSTRLSKNMESVERASIISALLTALILSIVAAYALSSAIVKSQATGLRLLWRLGMSKSEVIKRFILIKSISSFISSIVGFGFFLFLYFSGKLTFSFLYHSLRPSFDALYLLSYIALLASGYIVSAWKNAKVLLYEES</sequence>
<keyword evidence="1" id="KW-0812">Transmembrane</keyword>
<dbReference type="EMBL" id="DTLS01000122">
    <property type="protein sequence ID" value="HGZ60396.1"/>
    <property type="molecule type" value="Genomic_DNA"/>
</dbReference>
<evidence type="ECO:0008006" key="3">
    <source>
        <dbReference type="Google" id="ProtNLM"/>
    </source>
</evidence>
<proteinExistence type="predicted"/>